<evidence type="ECO:0000313" key="6">
    <source>
        <dbReference type="Proteomes" id="UP000275408"/>
    </source>
</evidence>
<dbReference type="InterPro" id="IPR011024">
    <property type="entry name" value="G_crystallin-like"/>
</dbReference>
<gene>
    <name evidence="5" type="ORF">pdam_00000972</name>
</gene>
<name>A0A3M6T6G0_POCDA</name>
<dbReference type="PROSITE" id="PS50915">
    <property type="entry name" value="CRYSTALLIN_BETA_GAMMA"/>
    <property type="match status" value="1"/>
</dbReference>
<evidence type="ECO:0000256" key="3">
    <source>
        <dbReference type="SAM" id="MobiDB-lite"/>
    </source>
</evidence>
<dbReference type="OrthoDB" id="5947360at2759"/>
<dbReference type="AlphaFoldDB" id="A0A3M6T6G0"/>
<dbReference type="Gene3D" id="2.60.20.10">
    <property type="entry name" value="Crystallins"/>
    <property type="match status" value="2"/>
</dbReference>
<dbReference type="OMA" id="IFYTHAN"/>
<dbReference type="EMBL" id="RCHS01004213">
    <property type="protein sequence ID" value="RMX36932.1"/>
    <property type="molecule type" value="Genomic_DNA"/>
</dbReference>
<keyword evidence="2" id="KW-0677">Repeat</keyword>
<keyword evidence="6" id="KW-1185">Reference proteome</keyword>
<evidence type="ECO:0000313" key="5">
    <source>
        <dbReference type="EMBL" id="RMX36932.1"/>
    </source>
</evidence>
<evidence type="ECO:0000256" key="2">
    <source>
        <dbReference type="ARBA" id="ARBA00022737"/>
    </source>
</evidence>
<sequence>MSIKLYEGSGLSMEFSNSEKDLKKDGVSFVKADVRSGTWIFYTHANNNDKEAGAGPSNYKVVGPGADINISGVNGSMFLVPDQVEGILLFEHSFFGGTNKWFEESCANVNPYFQSGKGEGVSSAIVLSKNQKFAIFTKPNYQGLQQQLEPDTRYATPDAMKFPNDRLQSLRKK</sequence>
<dbReference type="SMART" id="SM00247">
    <property type="entry name" value="XTALbg"/>
    <property type="match status" value="1"/>
</dbReference>
<feature type="domain" description="Beta/gamma crystallin 'Greek key'" evidence="4">
    <location>
        <begin position="131"/>
        <end position="173"/>
    </location>
</feature>
<accession>A0A3M6T6G0</accession>
<dbReference type="Pfam" id="PF00030">
    <property type="entry name" value="Crystall"/>
    <property type="match status" value="1"/>
</dbReference>
<comment type="caution">
    <text evidence="5">The sequence shown here is derived from an EMBL/GenBank/DDBJ whole genome shotgun (WGS) entry which is preliminary data.</text>
</comment>
<comment type="similarity">
    <text evidence="1">Belongs to the beta/gamma-crystallin family.</text>
</comment>
<dbReference type="SUPFAM" id="SSF49695">
    <property type="entry name" value="gamma-Crystallin-like"/>
    <property type="match status" value="1"/>
</dbReference>
<evidence type="ECO:0000259" key="4">
    <source>
        <dbReference type="PROSITE" id="PS50915"/>
    </source>
</evidence>
<dbReference type="InterPro" id="IPR001064">
    <property type="entry name" value="Beta/gamma_crystallin"/>
</dbReference>
<proteinExistence type="inferred from homology"/>
<evidence type="ECO:0000256" key="1">
    <source>
        <dbReference type="ARBA" id="ARBA00009646"/>
    </source>
</evidence>
<dbReference type="Proteomes" id="UP000275408">
    <property type="component" value="Unassembled WGS sequence"/>
</dbReference>
<protein>
    <recommendedName>
        <fullName evidence="4">Beta/gamma crystallin 'Greek key' domain-containing protein</fullName>
    </recommendedName>
</protein>
<feature type="region of interest" description="Disordered" evidence="3">
    <location>
        <begin position="154"/>
        <end position="173"/>
    </location>
</feature>
<organism evidence="5 6">
    <name type="scientific">Pocillopora damicornis</name>
    <name type="common">Cauliflower coral</name>
    <name type="synonym">Millepora damicornis</name>
    <dbReference type="NCBI Taxonomy" id="46731"/>
    <lineage>
        <taxon>Eukaryota</taxon>
        <taxon>Metazoa</taxon>
        <taxon>Cnidaria</taxon>
        <taxon>Anthozoa</taxon>
        <taxon>Hexacorallia</taxon>
        <taxon>Scleractinia</taxon>
        <taxon>Astrocoeniina</taxon>
        <taxon>Pocilloporidae</taxon>
        <taxon>Pocillopora</taxon>
    </lineage>
</organism>
<reference evidence="5 6" key="1">
    <citation type="journal article" date="2018" name="Sci. Rep.">
        <title>Comparative analysis of the Pocillopora damicornis genome highlights role of immune system in coral evolution.</title>
        <authorList>
            <person name="Cunning R."/>
            <person name="Bay R.A."/>
            <person name="Gillette P."/>
            <person name="Baker A.C."/>
            <person name="Traylor-Knowles N."/>
        </authorList>
    </citation>
    <scope>NUCLEOTIDE SEQUENCE [LARGE SCALE GENOMIC DNA]</scope>
    <source>
        <strain evidence="5">RSMAS</strain>
        <tissue evidence="5">Whole animal</tissue>
    </source>
</reference>